<evidence type="ECO:0000313" key="1">
    <source>
        <dbReference type="EMBL" id="NOK38860.1"/>
    </source>
</evidence>
<gene>
    <name evidence="1" type="ORF">HMI49_37305</name>
</gene>
<proteinExistence type="predicted"/>
<accession>A0A7Y4KS26</accession>
<dbReference type="AlphaFoldDB" id="A0A7Y4KS26"/>
<name>A0A7Y4KS26_9BACT</name>
<keyword evidence="2" id="KW-1185">Reference proteome</keyword>
<dbReference type="RefSeq" id="WP_171438334.1">
    <property type="nucleotide sequence ID" value="NZ_JABFJV010000375.1"/>
</dbReference>
<evidence type="ECO:0000313" key="2">
    <source>
        <dbReference type="Proteomes" id="UP000563426"/>
    </source>
</evidence>
<sequence>MAEERFRVLEDLRKMGRVEEASALTRSPISFFKWLLARELAGESLDVGEPQLGEFQQGFPPAEQDFANLRRHVCIAASALLTGRPVGANPKEALSLAHRAWNGGWQDLEISVEACGAAVCARDESELALWKKRAQSNPAVDWVETFEETLFLLEPSRAALGAEALATSVARVATDALLFQTTISAAPLVCALWQATQSHAPIGTLLSGRAQAVDAIVFGPEGEKPRLKIGKPSHDIVETDPGPLLVLGLKVTGNGPLSPGGYSLAPFTYQLAELVDRIQAKWSRLAEPERTQKLSALNAALARKAHAVTFRIQLARGVELSPEDEEGFRARITSSWEHARRSLRDVQAEARVEFVR</sequence>
<dbReference type="Proteomes" id="UP000563426">
    <property type="component" value="Unassembled WGS sequence"/>
</dbReference>
<protein>
    <submittedName>
        <fullName evidence="1">Uncharacterized protein</fullName>
    </submittedName>
</protein>
<comment type="caution">
    <text evidence="1">The sequence shown here is derived from an EMBL/GenBank/DDBJ whole genome shotgun (WGS) entry which is preliminary data.</text>
</comment>
<reference evidence="1 2" key="1">
    <citation type="submission" date="2020-05" db="EMBL/GenBank/DDBJ databases">
        <authorList>
            <person name="Whitworth D."/>
        </authorList>
    </citation>
    <scope>NUCLEOTIDE SEQUENCE [LARGE SCALE GENOMIC DNA]</scope>
    <source>
        <strain evidence="1 2">AB043B</strain>
    </source>
</reference>
<dbReference type="EMBL" id="JABFJV010000375">
    <property type="protein sequence ID" value="NOK38860.1"/>
    <property type="molecule type" value="Genomic_DNA"/>
</dbReference>
<organism evidence="1 2">
    <name type="scientific">Corallococcus exercitus</name>
    <dbReference type="NCBI Taxonomy" id="2316736"/>
    <lineage>
        <taxon>Bacteria</taxon>
        <taxon>Pseudomonadati</taxon>
        <taxon>Myxococcota</taxon>
        <taxon>Myxococcia</taxon>
        <taxon>Myxococcales</taxon>
        <taxon>Cystobacterineae</taxon>
        <taxon>Myxococcaceae</taxon>
        <taxon>Corallococcus</taxon>
    </lineage>
</organism>